<feature type="transmembrane region" description="Helical" evidence="1">
    <location>
        <begin position="216"/>
        <end position="237"/>
    </location>
</feature>
<feature type="transmembrane region" description="Helical" evidence="1">
    <location>
        <begin position="170"/>
        <end position="195"/>
    </location>
</feature>
<organism evidence="2 3">
    <name type="scientific">Anaerocolumna aminovalerica</name>
    <dbReference type="NCBI Taxonomy" id="1527"/>
    <lineage>
        <taxon>Bacteria</taxon>
        <taxon>Bacillati</taxon>
        <taxon>Bacillota</taxon>
        <taxon>Clostridia</taxon>
        <taxon>Lachnospirales</taxon>
        <taxon>Lachnospiraceae</taxon>
        <taxon>Anaerocolumna</taxon>
    </lineage>
</organism>
<name>A0A1I5HMF6_9FIRM</name>
<feature type="transmembrane region" description="Helical" evidence="1">
    <location>
        <begin position="77"/>
        <end position="98"/>
    </location>
</feature>
<proteinExistence type="predicted"/>
<dbReference type="AlphaFoldDB" id="A0A1I5HMF6"/>
<keyword evidence="1" id="KW-0472">Membrane</keyword>
<dbReference type="RefSeq" id="WP_091687744.1">
    <property type="nucleotide sequence ID" value="NZ_BAABFM010000040.1"/>
</dbReference>
<dbReference type="Pfam" id="PF11139">
    <property type="entry name" value="SfLAP"/>
    <property type="match status" value="1"/>
</dbReference>
<sequence>MLGLLITTIFTSTADSLNPIAITQQFILQGMVKKPKHIWFFIIPTGVTNLIGEFLAYFGLIAFISDFFGKLMNKYGQMLYTFELILGIVFLIALFHLVHNAKIQSLKSQISSLNSDESKSNDETEAASKIKSVSPTALLALGVCATISELTTALPYFAFLTILFNYQLTFIQVAFILIVYNTIYTLPLMILYFVYVKAQDKFDSLYTIIKSRITKWSNIIAPTAAGLIGSIMVYHSVSLLLK</sequence>
<evidence type="ECO:0000313" key="2">
    <source>
        <dbReference type="EMBL" id="SFO49329.1"/>
    </source>
</evidence>
<dbReference type="Proteomes" id="UP000198806">
    <property type="component" value="Unassembled WGS sequence"/>
</dbReference>
<keyword evidence="1" id="KW-0812">Transmembrane</keyword>
<evidence type="ECO:0000313" key="3">
    <source>
        <dbReference type="Proteomes" id="UP000198806"/>
    </source>
</evidence>
<evidence type="ECO:0000256" key="1">
    <source>
        <dbReference type="SAM" id="Phobius"/>
    </source>
</evidence>
<accession>A0A1I5HMF6</accession>
<dbReference type="OrthoDB" id="2193865at2"/>
<gene>
    <name evidence="2" type="ORF">SAMN04489757_13143</name>
</gene>
<dbReference type="InterPro" id="IPR021315">
    <property type="entry name" value="Gap/Sap"/>
</dbReference>
<feature type="transmembrane region" description="Helical" evidence="1">
    <location>
        <begin position="138"/>
        <end position="164"/>
    </location>
</feature>
<dbReference type="EMBL" id="FOWD01000031">
    <property type="protein sequence ID" value="SFO49329.1"/>
    <property type="molecule type" value="Genomic_DNA"/>
</dbReference>
<protein>
    <submittedName>
        <fullName evidence="2">Sap, sulfolipid-1-addressing protein</fullName>
    </submittedName>
</protein>
<keyword evidence="1" id="KW-1133">Transmembrane helix</keyword>
<keyword evidence="3" id="KW-1185">Reference proteome</keyword>
<feature type="transmembrane region" description="Helical" evidence="1">
    <location>
        <begin position="38"/>
        <end position="65"/>
    </location>
</feature>
<reference evidence="2 3" key="1">
    <citation type="submission" date="2016-10" db="EMBL/GenBank/DDBJ databases">
        <authorList>
            <person name="de Groot N.N."/>
        </authorList>
    </citation>
    <scope>NUCLEOTIDE SEQUENCE [LARGE SCALE GENOMIC DNA]</scope>
    <source>
        <strain evidence="2 3">DSM 1283</strain>
    </source>
</reference>